<feature type="compositionally biased region" description="Basic and acidic residues" evidence="1">
    <location>
        <begin position="1"/>
        <end position="10"/>
    </location>
</feature>
<evidence type="ECO:0000313" key="2">
    <source>
        <dbReference type="EMBL" id="KZZ91862.1"/>
    </source>
</evidence>
<feature type="compositionally biased region" description="Polar residues" evidence="1">
    <location>
        <begin position="951"/>
        <end position="961"/>
    </location>
</feature>
<feature type="region of interest" description="Disordered" evidence="1">
    <location>
        <begin position="297"/>
        <end position="329"/>
    </location>
</feature>
<gene>
    <name evidence="2" type="ORF">AAP_03081</name>
</gene>
<sequence length="1237" mass="135127">MDIHIIHDSEENNINGSEQGHQISWSNLPEDWPLRSGSACLSEMPGYDQGSQVDGNRVDDPGLEPQVSLLGHNDESAKAHLPSILPSMSTKPRCYRPGRQRVMTIPLLAQKAENISRLDKPTLGPRSPRLYDEFSGNPQPLLGEIRSGFDIDQQDCKDGAAHWKNKVGSMLTAKRSTSQMKEEAPTSPYRLVTVLHDPPQHKEKAESIHALPLGEKPEDADTPGKARPLSYDRGVTLLKESNQTGVCSFKVNSDRSKTDSGIIVNNGDATELLVEVPQRPSTPDNTDQDTLVNMGAISTPDMTSRPVIQPRSSSKQPIKSICNTDSQQGLKGRENQLYRTASSETVRIYDITNQPSIRITPETPIEEQACHKVQQSQGSQQDRQRSPCKGNNTTQANLSPSKADNAYQLTTGSLKEPGMNNQRKHQSTPTPTNGSNTVQAAERNTADFSRKESLNQMRLATKRVLKQRQQGLMSSVIPSGTVAMEKISRIPKVSDLAINTRLEAPSSLPTSPVKKQVKSSLPVPKRAQNETPVSHSGHGLKKIEEVPSYSDRHVAQDVADSAATETKEALTGSSASSSCDTQSYSHTSGDATASSDELVDLPDKARSTLLADGYMLKQLSGNSPVHGPQLRVAPDATNLIMGDHPDQPRARTRKSRSFFQDFRMSEPMFSIKHFGGTSATGNARMPKVSGITTSQSATCLSSRLEGSAIKEEEDADALYDGLRSAPLPSASKSSSSLKAHGRSKSLKFPQGGSSLPPIQQAKHAQRPETTGHSDVAAIDDEKTPHYVAHVNQEHTSLHINGSLQPAITTKPPTSSHSNAWDSSKNLNGTKPMREVPSSSSLQSRFYSQSKTSVALPKNMVQTKYSLESLSRQPRAPDMLAADTQSETTSQQLNKETEIGTAAAHESIRSPVIPANPDPEPGRHQRTREYEHNLTRQRSTGSQRPVVRTSKLPRNNAKSSRNMFAGFKGLFSRKDAKAMSPSNNRDSLQTLSKPRAKLVKKGNRESQNGQYFDEKHHQQLQRPQLQSQPQQAQTKGRNATTNAKRGPLPKRVLSPRVVPWPPPLASRNGSTTSLVSQRPSPQMSRRSVRRSHHQNEVTRNYKPAQPSHLGTPTIRAIKRASMQDIKGSVCGEMEQLLDSSKASNMTAFTMEVLEAARRERNEAKKVRIIKLAKILVAAVNHAHEAEKAMLVATQAAKQAELSCSLAQEKAMEISEIARQTLKSVQGGSSGDASGAEKS</sequence>
<feature type="region of interest" description="Disordered" evidence="1">
    <location>
        <begin position="369"/>
        <end position="439"/>
    </location>
</feature>
<dbReference type="Proteomes" id="UP000242877">
    <property type="component" value="Unassembled WGS sequence"/>
</dbReference>
<feature type="region of interest" description="Disordered" evidence="1">
    <location>
        <begin position="931"/>
        <end position="962"/>
    </location>
</feature>
<feature type="compositionally biased region" description="Low complexity" evidence="1">
    <location>
        <begin position="726"/>
        <end position="738"/>
    </location>
</feature>
<feature type="compositionally biased region" description="Low complexity" evidence="1">
    <location>
        <begin position="837"/>
        <end position="849"/>
    </location>
</feature>
<feature type="region of interest" description="Disordered" evidence="1">
    <location>
        <begin position="1"/>
        <end position="28"/>
    </location>
</feature>
<feature type="compositionally biased region" description="Polar residues" evidence="1">
    <location>
        <begin position="427"/>
        <end position="439"/>
    </location>
</feature>
<accession>A0A167YX06</accession>
<feature type="region of interest" description="Disordered" evidence="1">
    <location>
        <begin position="974"/>
        <end position="1109"/>
    </location>
</feature>
<comment type="caution">
    <text evidence="2">The sequence shown here is derived from an EMBL/GenBank/DDBJ whole genome shotgun (WGS) entry which is preliminary data.</text>
</comment>
<feature type="region of interest" description="Disordered" evidence="1">
    <location>
        <begin position="726"/>
        <end position="772"/>
    </location>
</feature>
<name>A0A167YX06_9EURO</name>
<reference evidence="2 3" key="1">
    <citation type="journal article" date="2016" name="Genome Biol. Evol.">
        <title>Divergent and convergent evolution of fungal pathogenicity.</title>
        <authorList>
            <person name="Shang Y."/>
            <person name="Xiao G."/>
            <person name="Zheng P."/>
            <person name="Cen K."/>
            <person name="Zhan S."/>
            <person name="Wang C."/>
        </authorList>
    </citation>
    <scope>NUCLEOTIDE SEQUENCE [LARGE SCALE GENOMIC DNA]</scope>
    <source>
        <strain evidence="2 3">ARSEF 7405</strain>
    </source>
</reference>
<feature type="compositionally biased region" description="Low complexity" evidence="1">
    <location>
        <begin position="1019"/>
        <end position="1032"/>
    </location>
</feature>
<feature type="compositionally biased region" description="Polar residues" evidence="1">
    <location>
        <begin position="12"/>
        <end position="27"/>
    </location>
</feature>
<feature type="region of interest" description="Disordered" evidence="1">
    <location>
        <begin position="808"/>
        <end position="850"/>
    </location>
</feature>
<dbReference type="OrthoDB" id="5407305at2759"/>
<feature type="compositionally biased region" description="Polar residues" evidence="1">
    <location>
        <begin position="389"/>
        <end position="413"/>
    </location>
</feature>
<protein>
    <submittedName>
        <fullName evidence="2">Uncharacterized protein</fullName>
    </submittedName>
</protein>
<feature type="compositionally biased region" description="Polar residues" evidence="1">
    <location>
        <begin position="571"/>
        <end position="595"/>
    </location>
</feature>
<dbReference type="EMBL" id="AZGZ01000012">
    <property type="protein sequence ID" value="KZZ91862.1"/>
    <property type="molecule type" value="Genomic_DNA"/>
</dbReference>
<feature type="compositionally biased region" description="Basic and acidic residues" evidence="1">
    <location>
        <begin position="541"/>
        <end position="555"/>
    </location>
</feature>
<feature type="compositionally biased region" description="Low complexity" evidence="1">
    <location>
        <begin position="1074"/>
        <end position="1084"/>
    </location>
</feature>
<keyword evidence="3" id="KW-1185">Reference proteome</keyword>
<feature type="compositionally biased region" description="Polar residues" evidence="1">
    <location>
        <begin position="808"/>
        <end position="828"/>
    </location>
</feature>
<dbReference type="VEuPathDB" id="FungiDB:AAP_03081"/>
<evidence type="ECO:0000313" key="3">
    <source>
        <dbReference type="Proteomes" id="UP000242877"/>
    </source>
</evidence>
<dbReference type="AlphaFoldDB" id="A0A167YX06"/>
<proteinExistence type="predicted"/>
<feature type="compositionally biased region" description="Polar residues" evidence="1">
    <location>
        <begin position="979"/>
        <end position="991"/>
    </location>
</feature>
<feature type="compositionally biased region" description="Polar residues" evidence="1">
    <location>
        <begin position="310"/>
        <end position="329"/>
    </location>
</feature>
<feature type="compositionally biased region" description="Polar residues" evidence="1">
    <location>
        <begin position="1033"/>
        <end position="1042"/>
    </location>
</feature>
<feature type="compositionally biased region" description="Basic and acidic residues" evidence="1">
    <location>
        <begin position="215"/>
        <end position="224"/>
    </location>
</feature>
<feature type="region of interest" description="Disordered" evidence="1">
    <location>
        <begin position="201"/>
        <end position="225"/>
    </location>
</feature>
<evidence type="ECO:0000256" key="1">
    <source>
        <dbReference type="SAM" id="MobiDB-lite"/>
    </source>
</evidence>
<feature type="region of interest" description="Disordered" evidence="1">
    <location>
        <begin position="505"/>
        <end position="599"/>
    </location>
</feature>
<organism evidence="2 3">
    <name type="scientific">Ascosphaera apis ARSEF 7405</name>
    <dbReference type="NCBI Taxonomy" id="392613"/>
    <lineage>
        <taxon>Eukaryota</taxon>
        <taxon>Fungi</taxon>
        <taxon>Dikarya</taxon>
        <taxon>Ascomycota</taxon>
        <taxon>Pezizomycotina</taxon>
        <taxon>Eurotiomycetes</taxon>
        <taxon>Eurotiomycetidae</taxon>
        <taxon>Onygenales</taxon>
        <taxon>Ascosphaeraceae</taxon>
        <taxon>Ascosphaera</taxon>
    </lineage>
</organism>